<reference evidence="2" key="1">
    <citation type="submission" date="2018-06" db="EMBL/GenBank/DDBJ databases">
        <authorList>
            <person name="Zhirakovskaya E."/>
        </authorList>
    </citation>
    <scope>NUCLEOTIDE SEQUENCE</scope>
</reference>
<dbReference type="EMBL" id="UOGL01000645">
    <property type="protein sequence ID" value="VAX42333.1"/>
    <property type="molecule type" value="Genomic_DNA"/>
</dbReference>
<dbReference type="PANTHER" id="PTHR30390:SF8">
    <property type="entry name" value="SUGAR ISOMERASE (SIS)"/>
    <property type="match status" value="1"/>
</dbReference>
<dbReference type="SUPFAM" id="SSF53697">
    <property type="entry name" value="SIS domain"/>
    <property type="match status" value="1"/>
</dbReference>
<dbReference type="Gene3D" id="3.40.50.10490">
    <property type="entry name" value="Glucose-6-phosphate isomerase like protein, domain 1"/>
    <property type="match status" value="1"/>
</dbReference>
<proteinExistence type="predicted"/>
<dbReference type="Pfam" id="PF13580">
    <property type="entry name" value="SIS_2"/>
    <property type="match status" value="1"/>
</dbReference>
<dbReference type="InterPro" id="IPR046348">
    <property type="entry name" value="SIS_dom_sf"/>
</dbReference>
<gene>
    <name evidence="2" type="ORF">MNBD_PLANCTO02-1171</name>
</gene>
<dbReference type="GO" id="GO:1901135">
    <property type="term" value="P:carbohydrate derivative metabolic process"/>
    <property type="evidence" value="ECO:0007669"/>
    <property type="project" value="InterPro"/>
</dbReference>
<feature type="domain" description="SIS" evidence="1">
    <location>
        <begin position="34"/>
        <end position="197"/>
    </location>
</feature>
<accession>A0A3B1DYP5</accession>
<dbReference type="EC" id="5.3.1.-" evidence="2"/>
<sequence>MLGITLNLEEYLSRCSEEFKKLDLTQAERMAEDIYSAYEEGRFVFICGNGGSGSNSSHFCEDLGKSSLHPKDFTNDSVKRLKVLSLTDNTPYILAWGNDEGFDRIFVEQLKNFASPGDLLISISGSGNSANVLNAVEWGNKHNLQTWGVTGYSGGKLQSLAKENLHVPLDDMGMVETIHMLLFHWVLNDLYARINKEGRHAKKSNQQAA</sequence>
<name>A0A3B1DYP5_9ZZZZ</name>
<dbReference type="GO" id="GO:0097367">
    <property type="term" value="F:carbohydrate derivative binding"/>
    <property type="evidence" value="ECO:0007669"/>
    <property type="project" value="InterPro"/>
</dbReference>
<dbReference type="InterPro" id="IPR001347">
    <property type="entry name" value="SIS_dom"/>
</dbReference>
<dbReference type="InterPro" id="IPR035461">
    <property type="entry name" value="GmhA/DiaA"/>
</dbReference>
<evidence type="ECO:0000259" key="1">
    <source>
        <dbReference type="PROSITE" id="PS51464"/>
    </source>
</evidence>
<dbReference type="AlphaFoldDB" id="A0A3B1DYP5"/>
<dbReference type="InterPro" id="IPR050099">
    <property type="entry name" value="SIS_GmhA/DiaA_subfam"/>
</dbReference>
<dbReference type="PROSITE" id="PS51464">
    <property type="entry name" value="SIS"/>
    <property type="match status" value="1"/>
</dbReference>
<dbReference type="CDD" id="cd05006">
    <property type="entry name" value="SIS_GmhA"/>
    <property type="match status" value="1"/>
</dbReference>
<organism evidence="2">
    <name type="scientific">hydrothermal vent metagenome</name>
    <dbReference type="NCBI Taxonomy" id="652676"/>
    <lineage>
        <taxon>unclassified sequences</taxon>
        <taxon>metagenomes</taxon>
        <taxon>ecological metagenomes</taxon>
    </lineage>
</organism>
<dbReference type="PANTHER" id="PTHR30390">
    <property type="entry name" value="SEDOHEPTULOSE 7-PHOSPHATE ISOMERASE / DNAA INITIATOR-ASSOCIATING FACTOR FOR REPLICATION INITIATION"/>
    <property type="match status" value="1"/>
</dbReference>
<evidence type="ECO:0000313" key="2">
    <source>
        <dbReference type="EMBL" id="VAX42333.1"/>
    </source>
</evidence>
<dbReference type="GO" id="GO:0016853">
    <property type="term" value="F:isomerase activity"/>
    <property type="evidence" value="ECO:0007669"/>
    <property type="project" value="UniProtKB-KW"/>
</dbReference>
<protein>
    <submittedName>
        <fullName evidence="2">Phosphoheptose isomerase</fullName>
        <ecNumber evidence="2">5.3.1.-</ecNumber>
    </submittedName>
</protein>
<keyword evidence="2" id="KW-0413">Isomerase</keyword>